<reference evidence="9 10" key="1">
    <citation type="submission" date="2020-08" db="EMBL/GenBank/DDBJ databases">
        <title>Genomic Encyclopedia of Type Strains, Phase IV (KMG-IV): sequencing the most valuable type-strain genomes for metagenomic binning, comparative biology and taxonomic classification.</title>
        <authorList>
            <person name="Goeker M."/>
        </authorList>
    </citation>
    <scope>NUCLEOTIDE SEQUENCE [LARGE SCALE GENOMIC DNA]</scope>
    <source>
        <strain evidence="9 10">DSM 27471</strain>
    </source>
</reference>
<evidence type="ECO:0000256" key="1">
    <source>
        <dbReference type="ARBA" id="ARBA00011738"/>
    </source>
</evidence>
<evidence type="ECO:0000313" key="9">
    <source>
        <dbReference type="EMBL" id="MBB3187319.1"/>
    </source>
</evidence>
<feature type="binding site" evidence="8">
    <location>
        <position position="143"/>
    </location>
    <ligand>
        <name>Zn(2+)</name>
        <dbReference type="ChEBI" id="CHEBI:29105"/>
        <label>1</label>
        <note>catalytic</note>
    </ligand>
</feature>
<feature type="binding site" evidence="8">
    <location>
        <position position="213"/>
    </location>
    <ligand>
        <name>Zn(2+)</name>
        <dbReference type="ChEBI" id="CHEBI:29105"/>
        <label>2</label>
        <note>catalytic</note>
    </ligand>
</feature>
<proteinExistence type="inferred from homology"/>
<gene>
    <name evidence="8" type="primary">rnz</name>
    <name evidence="9" type="ORF">FHX64_001482</name>
</gene>
<protein>
    <recommendedName>
        <fullName evidence="8">Ribonuclease Z</fullName>
        <shortName evidence="8">RNase Z</shortName>
        <ecNumber evidence="8">3.1.26.11</ecNumber>
    </recommendedName>
    <alternativeName>
        <fullName evidence="8">tRNA 3 endonuclease</fullName>
    </alternativeName>
    <alternativeName>
        <fullName evidence="8">tRNase Z</fullName>
    </alternativeName>
</protein>
<dbReference type="GO" id="GO:0008270">
    <property type="term" value="F:zinc ion binding"/>
    <property type="evidence" value="ECO:0007669"/>
    <property type="project" value="UniProtKB-UniRule"/>
</dbReference>
<comment type="function">
    <text evidence="8">Zinc phosphodiesterase, which displays some tRNA 3'-processing endonuclease activity. Probably involved in tRNA maturation, by removing a 3'-trailer from precursor tRNA.</text>
</comment>
<feature type="binding site" evidence="8">
    <location>
        <position position="68"/>
    </location>
    <ligand>
        <name>Zn(2+)</name>
        <dbReference type="ChEBI" id="CHEBI:29105"/>
        <label>2</label>
        <note>catalytic</note>
    </ligand>
</feature>
<organism evidence="9 10">
    <name type="scientific">Microbacter margulisiae</name>
    <dbReference type="NCBI Taxonomy" id="1350067"/>
    <lineage>
        <taxon>Bacteria</taxon>
        <taxon>Pseudomonadati</taxon>
        <taxon>Bacteroidota</taxon>
        <taxon>Bacteroidia</taxon>
        <taxon>Bacteroidales</taxon>
        <taxon>Porphyromonadaceae</taxon>
        <taxon>Microbacter</taxon>
    </lineage>
</organism>
<sequence length="304" mass="34757">MESMNVTILGCNSALPVIDRFQTSQIVHFREKMFMIDCGEGAQIRMRQLKLKATRLNHIFISHLHGDHVFGLIGLISSLGMTGRTADLVIHAHPDLEKLLQPQIDYYCTDMNYKVVFESFDPRKHALIYEDRSLRVTSIPLKHRVPTSGFLFEEKEKPNHIIREMIDLYHIPLREIPHIQHGADFITEDGIVIPNTQLTRTSLPPKKYAYCSDTAYSKRITPWIEGADVLYHEATFLHADILRAKTTGHSSAFQAAEIARDAHVRQLIIGHYSARYAQIEDLLQEAKSIFPNTQLAYDGLNIQI</sequence>
<dbReference type="PANTHER" id="PTHR46018">
    <property type="entry name" value="ZINC PHOSPHODIESTERASE ELAC PROTEIN 1"/>
    <property type="match status" value="1"/>
</dbReference>
<dbReference type="AlphaFoldDB" id="A0A7W5DQP5"/>
<comment type="cofactor">
    <cofactor evidence="8">
        <name>Zn(2+)</name>
        <dbReference type="ChEBI" id="CHEBI:29105"/>
    </cofactor>
    <text evidence="8">Binds 2 Zn(2+) ions.</text>
</comment>
<dbReference type="Proteomes" id="UP000544222">
    <property type="component" value="Unassembled WGS sequence"/>
</dbReference>
<dbReference type="PANTHER" id="PTHR46018:SF2">
    <property type="entry name" value="ZINC PHOSPHODIESTERASE ELAC PROTEIN 1"/>
    <property type="match status" value="1"/>
</dbReference>
<keyword evidence="5 8" id="KW-0255">Endonuclease</keyword>
<keyword evidence="10" id="KW-1185">Reference proteome</keyword>
<evidence type="ECO:0000256" key="4">
    <source>
        <dbReference type="ARBA" id="ARBA00022723"/>
    </source>
</evidence>
<comment type="catalytic activity">
    <reaction evidence="8">
        <text>Endonucleolytic cleavage of RNA, removing extra 3' nucleotides from tRNA precursor, generating 3' termini of tRNAs. A 3'-hydroxy group is left at the tRNA terminus and a 5'-phosphoryl group is left at the trailer molecule.</text>
        <dbReference type="EC" id="3.1.26.11"/>
    </reaction>
</comment>
<feature type="binding site" evidence="8">
    <location>
        <position position="67"/>
    </location>
    <ligand>
        <name>Zn(2+)</name>
        <dbReference type="ChEBI" id="CHEBI:29105"/>
        <label>2</label>
        <note>catalytic</note>
    </ligand>
</feature>
<feature type="active site" description="Proton acceptor" evidence="8">
    <location>
        <position position="67"/>
    </location>
</feature>
<evidence type="ECO:0000256" key="2">
    <source>
        <dbReference type="ARBA" id="ARBA00022694"/>
    </source>
</evidence>
<dbReference type="EMBL" id="JACHYB010000001">
    <property type="protein sequence ID" value="MBB3187319.1"/>
    <property type="molecule type" value="Genomic_DNA"/>
</dbReference>
<dbReference type="NCBIfam" id="NF000801">
    <property type="entry name" value="PRK00055.1-3"/>
    <property type="match status" value="1"/>
</dbReference>
<comment type="subunit">
    <text evidence="1 8">Homodimer.</text>
</comment>
<keyword evidence="3 8" id="KW-0540">Nuclease</keyword>
<dbReference type="RefSeq" id="WP_183413095.1">
    <property type="nucleotide sequence ID" value="NZ_JACHYB010000001.1"/>
</dbReference>
<dbReference type="InterPro" id="IPR036866">
    <property type="entry name" value="RibonucZ/Hydroxyglut_hydro"/>
</dbReference>
<keyword evidence="7 8" id="KW-0862">Zinc</keyword>
<keyword evidence="2 8" id="KW-0819">tRNA processing</keyword>
<comment type="similarity">
    <text evidence="8">Belongs to the RNase Z family.</text>
</comment>
<feature type="binding site" evidence="8">
    <location>
        <position position="63"/>
    </location>
    <ligand>
        <name>Zn(2+)</name>
        <dbReference type="ChEBI" id="CHEBI:29105"/>
        <label>1</label>
        <note>catalytic</note>
    </ligand>
</feature>
<dbReference type="CDD" id="cd07717">
    <property type="entry name" value="RNaseZ_ZiPD-like_MBL-fold"/>
    <property type="match status" value="1"/>
</dbReference>
<feature type="binding site" evidence="8">
    <location>
        <position position="65"/>
    </location>
    <ligand>
        <name>Zn(2+)</name>
        <dbReference type="ChEBI" id="CHEBI:29105"/>
        <label>1</label>
        <note>catalytic</note>
    </ligand>
</feature>
<feature type="binding site" evidence="8">
    <location>
        <position position="213"/>
    </location>
    <ligand>
        <name>Zn(2+)</name>
        <dbReference type="ChEBI" id="CHEBI:29105"/>
        <label>1</label>
        <note>catalytic</note>
    </ligand>
</feature>
<evidence type="ECO:0000313" key="10">
    <source>
        <dbReference type="Proteomes" id="UP000544222"/>
    </source>
</evidence>
<feature type="binding site" evidence="8">
    <location>
        <position position="271"/>
    </location>
    <ligand>
        <name>Zn(2+)</name>
        <dbReference type="ChEBI" id="CHEBI:29105"/>
        <label>2</label>
        <note>catalytic</note>
    </ligand>
</feature>
<dbReference type="HAMAP" id="MF_01818">
    <property type="entry name" value="RNase_Z_BN"/>
    <property type="match status" value="1"/>
</dbReference>
<evidence type="ECO:0000256" key="7">
    <source>
        <dbReference type="ARBA" id="ARBA00022833"/>
    </source>
</evidence>
<keyword evidence="6 8" id="KW-0378">Hydrolase</keyword>
<dbReference type="Gene3D" id="3.60.15.10">
    <property type="entry name" value="Ribonuclease Z/Hydroxyacylglutathione hydrolase-like"/>
    <property type="match status" value="1"/>
</dbReference>
<dbReference type="EC" id="3.1.26.11" evidence="8"/>
<keyword evidence="4 8" id="KW-0479">Metal-binding</keyword>
<comment type="caution">
    <text evidence="9">The sequence shown here is derived from an EMBL/GenBank/DDBJ whole genome shotgun (WGS) entry which is preliminary data.</text>
</comment>
<dbReference type="Pfam" id="PF23023">
    <property type="entry name" value="Anti-Pycsar_Apyc1"/>
    <property type="match status" value="1"/>
</dbReference>
<evidence type="ECO:0000256" key="5">
    <source>
        <dbReference type="ARBA" id="ARBA00022759"/>
    </source>
</evidence>
<evidence type="ECO:0000256" key="6">
    <source>
        <dbReference type="ARBA" id="ARBA00022801"/>
    </source>
</evidence>
<name>A0A7W5DQP5_9PORP</name>
<evidence type="ECO:0000256" key="3">
    <source>
        <dbReference type="ARBA" id="ARBA00022722"/>
    </source>
</evidence>
<dbReference type="SUPFAM" id="SSF56281">
    <property type="entry name" value="Metallo-hydrolase/oxidoreductase"/>
    <property type="match status" value="1"/>
</dbReference>
<accession>A0A7W5DQP5</accession>
<evidence type="ECO:0000256" key="8">
    <source>
        <dbReference type="HAMAP-Rule" id="MF_01818"/>
    </source>
</evidence>
<dbReference type="InterPro" id="IPR013471">
    <property type="entry name" value="RNase_Z/BN"/>
</dbReference>
<dbReference type="GO" id="GO:0042781">
    <property type="term" value="F:3'-tRNA processing endoribonuclease activity"/>
    <property type="evidence" value="ECO:0007669"/>
    <property type="project" value="UniProtKB-UniRule"/>
</dbReference>